<dbReference type="InterPro" id="IPR019554">
    <property type="entry name" value="Soluble_ligand-bd"/>
</dbReference>
<dbReference type="GO" id="GO:0015159">
    <property type="term" value="F:polysaccharide transmembrane transporter activity"/>
    <property type="evidence" value="ECO:0007669"/>
    <property type="project" value="InterPro"/>
</dbReference>
<evidence type="ECO:0000259" key="3">
    <source>
        <dbReference type="Pfam" id="PF02563"/>
    </source>
</evidence>
<keyword evidence="1 2" id="KW-0732">Signal</keyword>
<sequence>MKIKGLLIAGILVLTCMTSAYALETGFGVGPGDVLEISVWKDESLSRQVVVPPDGMIAFPLIGDVNVRNMTVTEIRKNVTQRLKEYVQDAVVTVMLLEINSTKAYVIGKVNNPGVFPISMDTSVMQVLSMAGGLNPFAAESRIHVLRRQKDKTLKFPFDYKEVLKGENLNQNITLQRGDVVVVP</sequence>
<protein>
    <submittedName>
        <fullName evidence="5">Polysaccharide export protein</fullName>
    </submittedName>
</protein>
<feature type="domain" description="Soluble ligand binding" evidence="4">
    <location>
        <begin position="104"/>
        <end position="151"/>
    </location>
</feature>
<accession>S7UPN7</accession>
<feature type="signal peptide" evidence="2">
    <location>
        <begin position="1"/>
        <end position="22"/>
    </location>
</feature>
<dbReference type="Pfam" id="PF10531">
    <property type="entry name" value="SLBB"/>
    <property type="match status" value="1"/>
</dbReference>
<name>S7UPN7_DESML</name>
<dbReference type="RefSeq" id="WP_020877815.1">
    <property type="nucleotide sequence ID" value="NZ_ATHJ01000105.1"/>
</dbReference>
<feature type="chain" id="PRO_5030177271" evidence="2">
    <location>
        <begin position="23"/>
        <end position="184"/>
    </location>
</feature>
<evidence type="ECO:0000313" key="6">
    <source>
        <dbReference type="Proteomes" id="UP000014977"/>
    </source>
</evidence>
<dbReference type="Gene3D" id="3.30.1950.10">
    <property type="entry name" value="wza like domain"/>
    <property type="match status" value="1"/>
</dbReference>
<dbReference type="Pfam" id="PF02563">
    <property type="entry name" value="Poly_export"/>
    <property type="match status" value="1"/>
</dbReference>
<dbReference type="EMBL" id="ATHJ01000105">
    <property type="protein sequence ID" value="EPR35999.1"/>
    <property type="molecule type" value="Genomic_DNA"/>
</dbReference>
<dbReference type="STRING" id="897.B2D07_16180"/>
<proteinExistence type="predicted"/>
<reference evidence="5 6" key="1">
    <citation type="journal article" date="2013" name="Genome Announc.">
        <title>Draft genome sequences for three mercury-methylating, sulfate-reducing bacteria.</title>
        <authorList>
            <person name="Brown S.D."/>
            <person name="Hurt R.A.Jr."/>
            <person name="Gilmour C.C."/>
            <person name="Elias D.A."/>
        </authorList>
    </citation>
    <scope>NUCLEOTIDE SEQUENCE [LARGE SCALE GENOMIC DNA]</scope>
    <source>
        <strain evidence="5 6">DSM 2059</strain>
    </source>
</reference>
<dbReference type="Gene3D" id="3.10.560.10">
    <property type="entry name" value="Outer membrane lipoprotein wza domain like"/>
    <property type="match status" value="1"/>
</dbReference>
<evidence type="ECO:0000256" key="2">
    <source>
        <dbReference type="SAM" id="SignalP"/>
    </source>
</evidence>
<feature type="domain" description="Polysaccharide export protein N-terminal" evidence="3">
    <location>
        <begin position="29"/>
        <end position="96"/>
    </location>
</feature>
<dbReference type="eggNOG" id="COG1596">
    <property type="taxonomic scope" value="Bacteria"/>
</dbReference>
<organism evidence="5 6">
    <name type="scientific">Desulfococcus multivorans DSM 2059</name>
    <dbReference type="NCBI Taxonomy" id="1121405"/>
    <lineage>
        <taxon>Bacteria</taxon>
        <taxon>Pseudomonadati</taxon>
        <taxon>Thermodesulfobacteriota</taxon>
        <taxon>Desulfobacteria</taxon>
        <taxon>Desulfobacterales</taxon>
        <taxon>Desulfococcaceae</taxon>
        <taxon>Desulfococcus</taxon>
    </lineage>
</organism>
<dbReference type="InterPro" id="IPR049712">
    <property type="entry name" value="Poly_export"/>
</dbReference>
<dbReference type="PANTHER" id="PTHR33619">
    <property type="entry name" value="POLYSACCHARIDE EXPORT PROTEIN GFCE-RELATED"/>
    <property type="match status" value="1"/>
</dbReference>
<comment type="caution">
    <text evidence="5">The sequence shown here is derived from an EMBL/GenBank/DDBJ whole genome shotgun (WGS) entry which is preliminary data.</text>
</comment>
<evidence type="ECO:0000313" key="5">
    <source>
        <dbReference type="EMBL" id="EPR35999.1"/>
    </source>
</evidence>
<dbReference type="InterPro" id="IPR003715">
    <property type="entry name" value="Poly_export_N"/>
</dbReference>
<dbReference type="PANTHER" id="PTHR33619:SF3">
    <property type="entry name" value="POLYSACCHARIDE EXPORT PROTEIN GFCE-RELATED"/>
    <property type="match status" value="1"/>
</dbReference>
<evidence type="ECO:0000259" key="4">
    <source>
        <dbReference type="Pfam" id="PF10531"/>
    </source>
</evidence>
<dbReference type="AlphaFoldDB" id="S7UPN7"/>
<evidence type="ECO:0000256" key="1">
    <source>
        <dbReference type="ARBA" id="ARBA00022729"/>
    </source>
</evidence>
<keyword evidence="6" id="KW-1185">Reference proteome</keyword>
<dbReference type="Proteomes" id="UP000014977">
    <property type="component" value="Unassembled WGS sequence"/>
</dbReference>
<gene>
    <name evidence="5" type="ORF">dsmv_0704</name>
</gene>